<protein>
    <submittedName>
        <fullName evidence="1">Uncharacterized protein</fullName>
    </submittedName>
</protein>
<gene>
    <name evidence="1" type="ORF">EMPG_10973</name>
</gene>
<reference evidence="2" key="1">
    <citation type="journal article" date="2015" name="PLoS Genet.">
        <title>The dynamic genome and transcriptome of the human fungal pathogen Blastomyces and close relative Emmonsia.</title>
        <authorList>
            <person name="Munoz J.F."/>
            <person name="Gauthier G.M."/>
            <person name="Desjardins C.A."/>
            <person name="Gallo J.E."/>
            <person name="Holder J."/>
            <person name="Sullivan T.D."/>
            <person name="Marty A.J."/>
            <person name="Carmen J.C."/>
            <person name="Chen Z."/>
            <person name="Ding L."/>
            <person name="Gujja S."/>
            <person name="Magrini V."/>
            <person name="Misas E."/>
            <person name="Mitreva M."/>
            <person name="Priest M."/>
            <person name="Saif S."/>
            <person name="Whiston E.A."/>
            <person name="Young S."/>
            <person name="Zeng Q."/>
            <person name="Goldman W.E."/>
            <person name="Mardis E.R."/>
            <person name="Taylor J.W."/>
            <person name="McEwen J.G."/>
            <person name="Clay O.K."/>
            <person name="Klein B.S."/>
            <person name="Cuomo C.A."/>
        </authorList>
    </citation>
    <scope>NUCLEOTIDE SEQUENCE [LARGE SCALE GENOMIC DNA]</scope>
    <source>
        <strain evidence="2">UAMH 139</strain>
    </source>
</reference>
<dbReference type="AlphaFoldDB" id="A0A0H1B8I8"/>
<evidence type="ECO:0000313" key="1">
    <source>
        <dbReference type="EMBL" id="KLJ05576.1"/>
    </source>
</evidence>
<proteinExistence type="predicted"/>
<sequence length="139" mass="15613">MTTNFFNLCPAGYSEAVRKAEATLLVNSGVDGMHRAIEQQEQPYGEQSASLKTEAGQAASHMKRTIPPLLASTLIERRSQIHASHHGTRWPNSQNIIRSYRPDCWFQGINNVRHLGPRAKIVTSMDRNPGFKADRENNQ</sequence>
<accession>A0A0H1B8I8</accession>
<organism evidence="1 2">
    <name type="scientific">Blastomyces silverae</name>
    <dbReference type="NCBI Taxonomy" id="2060906"/>
    <lineage>
        <taxon>Eukaryota</taxon>
        <taxon>Fungi</taxon>
        <taxon>Dikarya</taxon>
        <taxon>Ascomycota</taxon>
        <taxon>Pezizomycotina</taxon>
        <taxon>Eurotiomycetes</taxon>
        <taxon>Eurotiomycetidae</taxon>
        <taxon>Onygenales</taxon>
        <taxon>Ajellomycetaceae</taxon>
        <taxon>Blastomyces</taxon>
    </lineage>
</organism>
<dbReference type="EMBL" id="LDEV01003588">
    <property type="protein sequence ID" value="KLJ05576.1"/>
    <property type="molecule type" value="Genomic_DNA"/>
</dbReference>
<evidence type="ECO:0000313" key="2">
    <source>
        <dbReference type="Proteomes" id="UP000053573"/>
    </source>
</evidence>
<dbReference type="Proteomes" id="UP000053573">
    <property type="component" value="Unassembled WGS sequence"/>
</dbReference>
<keyword evidence="2" id="KW-1185">Reference proteome</keyword>
<name>A0A0H1B8I8_9EURO</name>
<comment type="caution">
    <text evidence="1">The sequence shown here is derived from an EMBL/GenBank/DDBJ whole genome shotgun (WGS) entry which is preliminary data.</text>
</comment>